<protein>
    <submittedName>
        <fullName evidence="7">Carbohydrate kinase</fullName>
    </submittedName>
</protein>
<dbReference type="RefSeq" id="WP_200239936.1">
    <property type="nucleotide sequence ID" value="NZ_NRRV01000047.1"/>
</dbReference>
<dbReference type="SUPFAM" id="SSF53613">
    <property type="entry name" value="Ribokinase-like"/>
    <property type="match status" value="1"/>
</dbReference>
<keyword evidence="5" id="KW-0067">ATP-binding</keyword>
<keyword evidence="2" id="KW-0808">Transferase</keyword>
<dbReference type="PANTHER" id="PTHR43085:SF1">
    <property type="entry name" value="PSEUDOURIDINE KINASE-RELATED"/>
    <property type="match status" value="1"/>
</dbReference>
<dbReference type="CDD" id="cd01167">
    <property type="entry name" value="bac_FRK"/>
    <property type="match status" value="1"/>
</dbReference>
<accession>A0ABS1CKE6</accession>
<sequence>MSFDPTQAPVVFGEALFDCFPDGSEVLGGAPFNVAWHLAAFGAAPVFVSRVGEDPLGARIEAAMQRLGMTTVGLQRDPAHSTGTVQVKLEGGEPSYDIVAGSAYDFIDAGALPTPPTGGLLYHGTLALRNADSAAALGRLRADTNAVFLDVNLRPPWWSLEQVQTLLSAARWAKLNTDELALLAPNGDSPESQAEALMQRHALERVYATLGAAGAFALTADGTLERISPGTGIEVVDAVGAGDGFAAVLILGLLRGWTLGDTLERAQTFASAIVARRGATIDDPDFYAGFLDLWSVA</sequence>
<dbReference type="GO" id="GO:0016301">
    <property type="term" value="F:kinase activity"/>
    <property type="evidence" value="ECO:0007669"/>
    <property type="project" value="UniProtKB-KW"/>
</dbReference>
<organism evidence="7 8">
    <name type="scientific">Thiohalocapsa halophila</name>
    <dbReference type="NCBI Taxonomy" id="69359"/>
    <lineage>
        <taxon>Bacteria</taxon>
        <taxon>Pseudomonadati</taxon>
        <taxon>Pseudomonadota</taxon>
        <taxon>Gammaproteobacteria</taxon>
        <taxon>Chromatiales</taxon>
        <taxon>Chromatiaceae</taxon>
        <taxon>Thiohalocapsa</taxon>
    </lineage>
</organism>
<dbReference type="InterPro" id="IPR002173">
    <property type="entry name" value="Carboh/pur_kinase_PfkB_CS"/>
</dbReference>
<evidence type="ECO:0000259" key="6">
    <source>
        <dbReference type="Pfam" id="PF00294"/>
    </source>
</evidence>
<dbReference type="PANTHER" id="PTHR43085">
    <property type="entry name" value="HEXOKINASE FAMILY MEMBER"/>
    <property type="match status" value="1"/>
</dbReference>
<comment type="caution">
    <text evidence="7">The sequence shown here is derived from an EMBL/GenBank/DDBJ whole genome shotgun (WGS) entry which is preliminary data.</text>
</comment>
<dbReference type="PROSITE" id="PS00583">
    <property type="entry name" value="PFKB_KINASES_1"/>
    <property type="match status" value="1"/>
</dbReference>
<dbReference type="Pfam" id="PF00294">
    <property type="entry name" value="PfkB"/>
    <property type="match status" value="1"/>
</dbReference>
<keyword evidence="4 7" id="KW-0418">Kinase</keyword>
<evidence type="ECO:0000256" key="3">
    <source>
        <dbReference type="ARBA" id="ARBA00022741"/>
    </source>
</evidence>
<evidence type="ECO:0000313" key="7">
    <source>
        <dbReference type="EMBL" id="MBK1632403.1"/>
    </source>
</evidence>
<proteinExistence type="inferred from homology"/>
<evidence type="ECO:0000256" key="2">
    <source>
        <dbReference type="ARBA" id="ARBA00022679"/>
    </source>
</evidence>
<evidence type="ECO:0000256" key="1">
    <source>
        <dbReference type="ARBA" id="ARBA00010688"/>
    </source>
</evidence>
<comment type="similarity">
    <text evidence="1">Belongs to the carbohydrate kinase PfkB family.</text>
</comment>
<dbReference type="InterPro" id="IPR050306">
    <property type="entry name" value="PfkB_Carbo_kinase"/>
</dbReference>
<keyword evidence="8" id="KW-1185">Reference proteome</keyword>
<name>A0ABS1CKE6_9GAMM</name>
<evidence type="ECO:0000256" key="4">
    <source>
        <dbReference type="ARBA" id="ARBA00022777"/>
    </source>
</evidence>
<feature type="domain" description="Carbohydrate kinase PfkB" evidence="6">
    <location>
        <begin position="24"/>
        <end position="283"/>
    </location>
</feature>
<evidence type="ECO:0000256" key="5">
    <source>
        <dbReference type="ARBA" id="ARBA00022840"/>
    </source>
</evidence>
<keyword evidence="3" id="KW-0547">Nucleotide-binding</keyword>
<evidence type="ECO:0000313" key="8">
    <source>
        <dbReference type="Proteomes" id="UP000748752"/>
    </source>
</evidence>
<dbReference type="Proteomes" id="UP000748752">
    <property type="component" value="Unassembled WGS sequence"/>
</dbReference>
<gene>
    <name evidence="7" type="ORF">CKO31_16990</name>
</gene>
<dbReference type="Gene3D" id="3.40.1190.20">
    <property type="match status" value="1"/>
</dbReference>
<reference evidence="7 8" key="1">
    <citation type="journal article" date="2020" name="Microorganisms">
        <title>Osmotic Adaptation and Compatible Solute Biosynthesis of Phototrophic Bacteria as Revealed from Genome Analyses.</title>
        <authorList>
            <person name="Imhoff J.F."/>
            <person name="Rahn T."/>
            <person name="Kunzel S."/>
            <person name="Keller A."/>
            <person name="Neulinger S.C."/>
        </authorList>
    </citation>
    <scope>NUCLEOTIDE SEQUENCE [LARGE SCALE GENOMIC DNA]</scope>
    <source>
        <strain evidence="7 8">DSM 6210</strain>
    </source>
</reference>
<dbReference type="InterPro" id="IPR029056">
    <property type="entry name" value="Ribokinase-like"/>
</dbReference>
<dbReference type="InterPro" id="IPR011611">
    <property type="entry name" value="PfkB_dom"/>
</dbReference>
<dbReference type="EMBL" id="NRRV01000047">
    <property type="protein sequence ID" value="MBK1632403.1"/>
    <property type="molecule type" value="Genomic_DNA"/>
</dbReference>